<dbReference type="EMBL" id="JARBDR010000903">
    <property type="protein sequence ID" value="KAJ8304385.1"/>
    <property type="molecule type" value="Genomic_DNA"/>
</dbReference>
<feature type="transmembrane region" description="Helical" evidence="1">
    <location>
        <begin position="130"/>
        <end position="151"/>
    </location>
</feature>
<feature type="transmembrane region" description="Helical" evidence="1">
    <location>
        <begin position="97"/>
        <end position="118"/>
    </location>
</feature>
<dbReference type="PANTHER" id="PTHR11161">
    <property type="entry name" value="O-ACYLTRANSFERASE"/>
    <property type="match status" value="1"/>
</dbReference>
<evidence type="ECO:0000256" key="1">
    <source>
        <dbReference type="SAM" id="Phobius"/>
    </source>
</evidence>
<protein>
    <recommendedName>
        <fullName evidence="4">Acyltransferase 3 domain-containing protein</fullName>
    </recommendedName>
</protein>
<feature type="transmembrane region" description="Helical" evidence="1">
    <location>
        <begin position="277"/>
        <end position="296"/>
    </location>
</feature>
<evidence type="ECO:0000313" key="2">
    <source>
        <dbReference type="EMBL" id="KAJ8304385.1"/>
    </source>
</evidence>
<reference evidence="2 3" key="1">
    <citation type="submission" date="2022-12" db="EMBL/GenBank/DDBJ databases">
        <title>Chromosome-level genome of Tegillarca granosa.</title>
        <authorList>
            <person name="Kim J."/>
        </authorList>
    </citation>
    <scope>NUCLEOTIDE SEQUENCE [LARGE SCALE GENOMIC DNA]</scope>
    <source>
        <strain evidence="2">Teg-2019</strain>
        <tissue evidence="2">Adductor muscle</tissue>
    </source>
</reference>
<organism evidence="2 3">
    <name type="scientific">Tegillarca granosa</name>
    <name type="common">Malaysian cockle</name>
    <name type="synonym">Anadara granosa</name>
    <dbReference type="NCBI Taxonomy" id="220873"/>
    <lineage>
        <taxon>Eukaryota</taxon>
        <taxon>Metazoa</taxon>
        <taxon>Spiralia</taxon>
        <taxon>Lophotrochozoa</taxon>
        <taxon>Mollusca</taxon>
        <taxon>Bivalvia</taxon>
        <taxon>Autobranchia</taxon>
        <taxon>Pteriomorphia</taxon>
        <taxon>Arcoida</taxon>
        <taxon>Arcoidea</taxon>
        <taxon>Arcidae</taxon>
        <taxon>Tegillarca</taxon>
    </lineage>
</organism>
<evidence type="ECO:0000313" key="3">
    <source>
        <dbReference type="Proteomes" id="UP001217089"/>
    </source>
</evidence>
<evidence type="ECO:0008006" key="4">
    <source>
        <dbReference type="Google" id="ProtNLM"/>
    </source>
</evidence>
<gene>
    <name evidence="2" type="ORF">KUTeg_017968</name>
</gene>
<sequence length="304" mass="34824">MFVKLFRLTPVYMLVLFVYVTTFPYWGDGPFYPQKTLEPDQCKETWWTNLLYINNFVPTDKICFGWSWYLANDMQFYVISPLLFIPLSDQNAYMATYYFKPWCRMGPYIVGILAGYLLYKTKCKLRINKYVNIALWLLTTATGLAILYGLYDALRGNSPLTLEVSAFYNATHRSAWGFCVCWVIVSCATGHGGYINTLLSWRAFIPLSRLTYCAYLVHPIIIFLVSSYLVAFVVSLAFESPMMGLEKLIVSFSVYTNGKKLLNTKQSTGTITAINGIRFISMTWVILGHSFSSVLYNGRKLSYA</sequence>
<proteinExistence type="predicted"/>
<feature type="transmembrane region" description="Helical" evidence="1">
    <location>
        <begin position="213"/>
        <end position="238"/>
    </location>
</feature>
<dbReference type="Proteomes" id="UP001217089">
    <property type="component" value="Unassembled WGS sequence"/>
</dbReference>
<dbReference type="PANTHER" id="PTHR11161:SF0">
    <property type="entry name" value="O-ACYLTRANSFERASE LIKE PROTEIN"/>
    <property type="match status" value="1"/>
</dbReference>
<keyword evidence="1" id="KW-1133">Transmembrane helix</keyword>
<feature type="transmembrane region" description="Helical" evidence="1">
    <location>
        <begin position="175"/>
        <end position="201"/>
    </location>
</feature>
<comment type="caution">
    <text evidence="2">The sequence shown here is derived from an EMBL/GenBank/DDBJ whole genome shotgun (WGS) entry which is preliminary data.</text>
</comment>
<keyword evidence="3" id="KW-1185">Reference proteome</keyword>
<keyword evidence="1" id="KW-0472">Membrane</keyword>
<feature type="transmembrane region" description="Helical" evidence="1">
    <location>
        <begin position="5"/>
        <end position="26"/>
    </location>
</feature>
<keyword evidence="1" id="KW-0812">Transmembrane</keyword>
<name>A0ABQ9EGQ6_TEGGR</name>
<dbReference type="InterPro" id="IPR052728">
    <property type="entry name" value="O2_lipid_transport_reg"/>
</dbReference>
<accession>A0ABQ9EGQ6</accession>